<dbReference type="CDD" id="cd13138">
    <property type="entry name" value="MATE_yoeA_like"/>
    <property type="match status" value="1"/>
</dbReference>
<feature type="transmembrane region" description="Helical" evidence="7">
    <location>
        <begin position="317"/>
        <end position="340"/>
    </location>
</feature>
<dbReference type="Proteomes" id="UP000613208">
    <property type="component" value="Unassembled WGS sequence"/>
</dbReference>
<dbReference type="EMBL" id="BLYI01000003">
    <property type="protein sequence ID" value="GFO83748.1"/>
    <property type="molecule type" value="Genomic_DNA"/>
</dbReference>
<evidence type="ECO:0000256" key="7">
    <source>
        <dbReference type="SAM" id="Phobius"/>
    </source>
</evidence>
<evidence type="ECO:0000256" key="1">
    <source>
        <dbReference type="ARBA" id="ARBA00004651"/>
    </source>
</evidence>
<proteinExistence type="predicted"/>
<dbReference type="NCBIfam" id="TIGR00797">
    <property type="entry name" value="matE"/>
    <property type="match status" value="1"/>
</dbReference>
<dbReference type="PANTHER" id="PTHR43549">
    <property type="entry name" value="MULTIDRUG RESISTANCE PROTEIN YPNP-RELATED"/>
    <property type="match status" value="1"/>
</dbReference>
<keyword evidence="5 7" id="KW-1133">Transmembrane helix</keyword>
<dbReference type="AlphaFoldDB" id="A0A916Q858"/>
<feature type="transmembrane region" description="Helical" evidence="7">
    <location>
        <begin position="170"/>
        <end position="191"/>
    </location>
</feature>
<feature type="transmembrane region" description="Helical" evidence="7">
    <location>
        <begin position="197"/>
        <end position="217"/>
    </location>
</feature>
<gene>
    <name evidence="8" type="ORF">ANBU17_00950</name>
</gene>
<protein>
    <submittedName>
        <fullName evidence="8">MATE family efflux transporter</fullName>
    </submittedName>
</protein>
<keyword evidence="4 7" id="KW-0812">Transmembrane</keyword>
<dbReference type="PIRSF" id="PIRSF006603">
    <property type="entry name" value="DinF"/>
    <property type="match status" value="1"/>
</dbReference>
<evidence type="ECO:0000256" key="6">
    <source>
        <dbReference type="ARBA" id="ARBA00023136"/>
    </source>
</evidence>
<feature type="transmembrane region" description="Helical" evidence="7">
    <location>
        <begin position="416"/>
        <end position="441"/>
    </location>
</feature>
<comment type="subcellular location">
    <subcellularLocation>
        <location evidence="1">Cell membrane</location>
        <topology evidence="1">Multi-pass membrane protein</topology>
    </subcellularLocation>
</comment>
<feature type="transmembrane region" description="Helical" evidence="7">
    <location>
        <begin position="360"/>
        <end position="377"/>
    </location>
</feature>
<dbReference type="GO" id="GO:0042910">
    <property type="term" value="F:xenobiotic transmembrane transporter activity"/>
    <property type="evidence" value="ECO:0007669"/>
    <property type="project" value="InterPro"/>
</dbReference>
<sequence>MKKGKFEIDMCNGSIMDKLISFALPLMASSILQLMFNAVDIIVVGRFSGRQALAAVGSTTALINIFTNLFIGISLGANVLAAGYFASGKKKEMSEAVHTAIGFALISGICMAFVGVAASHLALQMMDTPADVIGQSTTYMRIYFMGMPFFMLYNYGAAVLRAVGDTKRPLLFLIVAGAANVGLDLLLVIVIPLDVAGVAIGTVASQMVSCILVLWCLHRTESSYQLRFSRLSVKWIYLKRIFQVGVPAGIQSTVINFSNAMLQSSVNSFGATAMAGYTATNNILGFLYVAVNAITQACMSFTSQNYSVGKQKRMDRVFLDCVILSVAVGGVLGIGAYMFGPQLLRIYTSDGNVIQCGMEILSITTILYCLCGIMDLIPGAMRGMGHSAVPMVLSVIGTVGTRIVWIYGFFPHHRSLYFLFISYPGSWVFTIIMQAVCFYFVRKKCRIQSDRNGK</sequence>
<accession>A0A916Q858</accession>
<evidence type="ECO:0000313" key="8">
    <source>
        <dbReference type="EMBL" id="GFO83748.1"/>
    </source>
</evidence>
<dbReference type="GO" id="GO:0015297">
    <property type="term" value="F:antiporter activity"/>
    <property type="evidence" value="ECO:0007669"/>
    <property type="project" value="InterPro"/>
</dbReference>
<feature type="transmembrane region" description="Helical" evidence="7">
    <location>
        <begin position="389"/>
        <end position="410"/>
    </location>
</feature>
<dbReference type="GO" id="GO:0005886">
    <property type="term" value="C:plasma membrane"/>
    <property type="evidence" value="ECO:0007669"/>
    <property type="project" value="UniProtKB-SubCell"/>
</dbReference>
<keyword evidence="6 7" id="KW-0472">Membrane</keyword>
<evidence type="ECO:0000256" key="3">
    <source>
        <dbReference type="ARBA" id="ARBA00022475"/>
    </source>
</evidence>
<keyword evidence="9" id="KW-1185">Reference proteome</keyword>
<keyword evidence="2" id="KW-0813">Transport</keyword>
<evidence type="ECO:0000313" key="9">
    <source>
        <dbReference type="Proteomes" id="UP000613208"/>
    </source>
</evidence>
<evidence type="ECO:0000256" key="2">
    <source>
        <dbReference type="ARBA" id="ARBA00022448"/>
    </source>
</evidence>
<feature type="transmembrane region" description="Helical" evidence="7">
    <location>
        <begin position="99"/>
        <end position="122"/>
    </location>
</feature>
<name>A0A916Q858_9FIRM</name>
<dbReference type="InterPro" id="IPR002528">
    <property type="entry name" value="MATE_fam"/>
</dbReference>
<feature type="transmembrane region" description="Helical" evidence="7">
    <location>
        <begin position="65"/>
        <end position="87"/>
    </location>
</feature>
<dbReference type="PANTHER" id="PTHR43549:SF3">
    <property type="entry name" value="MULTIDRUG RESISTANCE PROTEIN YPNP-RELATED"/>
    <property type="match status" value="1"/>
</dbReference>
<feature type="transmembrane region" description="Helical" evidence="7">
    <location>
        <begin position="20"/>
        <end position="45"/>
    </location>
</feature>
<evidence type="ECO:0000256" key="4">
    <source>
        <dbReference type="ARBA" id="ARBA00022692"/>
    </source>
</evidence>
<evidence type="ECO:0000256" key="5">
    <source>
        <dbReference type="ARBA" id="ARBA00022989"/>
    </source>
</evidence>
<organism evidence="8 9">
    <name type="scientific">Anaerostipes butyraticus</name>
    <dbReference type="NCBI Taxonomy" id="645466"/>
    <lineage>
        <taxon>Bacteria</taxon>
        <taxon>Bacillati</taxon>
        <taxon>Bacillota</taxon>
        <taxon>Clostridia</taxon>
        <taxon>Lachnospirales</taxon>
        <taxon>Lachnospiraceae</taxon>
        <taxon>Anaerostipes</taxon>
    </lineage>
</organism>
<comment type="caution">
    <text evidence="8">The sequence shown here is derived from an EMBL/GenBank/DDBJ whole genome shotgun (WGS) entry which is preliminary data.</text>
</comment>
<dbReference type="Pfam" id="PF01554">
    <property type="entry name" value="MatE"/>
    <property type="match status" value="2"/>
</dbReference>
<dbReference type="InterPro" id="IPR052031">
    <property type="entry name" value="Membrane_Transporter-Flippase"/>
</dbReference>
<keyword evidence="3" id="KW-1003">Cell membrane</keyword>
<dbReference type="InterPro" id="IPR048279">
    <property type="entry name" value="MdtK-like"/>
</dbReference>
<feature type="transmembrane region" description="Helical" evidence="7">
    <location>
        <begin position="142"/>
        <end position="163"/>
    </location>
</feature>
<reference evidence="8" key="1">
    <citation type="submission" date="2020-06" db="EMBL/GenBank/DDBJ databases">
        <title>Characterization of fructooligosaccharide metabolism and fructooligosaccharide-degrading enzymes in human commensal butyrate producers.</title>
        <authorList>
            <person name="Tanno H."/>
            <person name="Fujii T."/>
            <person name="Hirano K."/>
            <person name="Maeno S."/>
            <person name="Tonozuka T."/>
            <person name="Sakamoto M."/>
            <person name="Ohkuma M."/>
            <person name="Tochio T."/>
            <person name="Endo A."/>
        </authorList>
    </citation>
    <scope>NUCLEOTIDE SEQUENCE</scope>
    <source>
        <strain evidence="8">JCM 17466</strain>
    </source>
</reference>